<dbReference type="Gene3D" id="1.10.10.1320">
    <property type="entry name" value="Anti-sigma factor, zinc-finger domain"/>
    <property type="match status" value="1"/>
</dbReference>
<dbReference type="InterPro" id="IPR041916">
    <property type="entry name" value="Anti_sigma_zinc_sf"/>
</dbReference>
<evidence type="ECO:0000256" key="4">
    <source>
        <dbReference type="SAM" id="Phobius"/>
    </source>
</evidence>
<comment type="caution">
    <text evidence="6">The sequence shown here is derived from an EMBL/GenBank/DDBJ whole genome shotgun (WGS) entry which is preliminary data.</text>
</comment>
<evidence type="ECO:0000313" key="7">
    <source>
        <dbReference type="Proteomes" id="UP000095329"/>
    </source>
</evidence>
<keyword evidence="1" id="KW-0805">Transcription regulation</keyword>
<feature type="compositionally biased region" description="Pro residues" evidence="3">
    <location>
        <begin position="73"/>
        <end position="83"/>
    </location>
</feature>
<evidence type="ECO:0000313" key="6">
    <source>
        <dbReference type="EMBL" id="OEJ98168.1"/>
    </source>
</evidence>
<feature type="transmembrane region" description="Helical" evidence="4">
    <location>
        <begin position="112"/>
        <end position="132"/>
    </location>
</feature>
<dbReference type="Proteomes" id="UP000095329">
    <property type="component" value="Unassembled WGS sequence"/>
</dbReference>
<dbReference type="eggNOG" id="COG5662">
    <property type="taxonomic scope" value="Bacteria"/>
</dbReference>
<evidence type="ECO:0000256" key="2">
    <source>
        <dbReference type="ARBA" id="ARBA00023163"/>
    </source>
</evidence>
<keyword evidence="4" id="KW-0472">Membrane</keyword>
<dbReference type="Pfam" id="PF13490">
    <property type="entry name" value="zf-HC2"/>
    <property type="match status" value="1"/>
</dbReference>
<evidence type="ECO:0000256" key="1">
    <source>
        <dbReference type="ARBA" id="ARBA00023015"/>
    </source>
</evidence>
<evidence type="ECO:0000256" key="3">
    <source>
        <dbReference type="SAM" id="MobiDB-lite"/>
    </source>
</evidence>
<dbReference type="STRING" id="1306406.J116_017805"/>
<organism evidence="6 7">
    <name type="scientific">Streptomyces thermolilacinus SPC6</name>
    <dbReference type="NCBI Taxonomy" id="1306406"/>
    <lineage>
        <taxon>Bacteria</taxon>
        <taxon>Bacillati</taxon>
        <taxon>Actinomycetota</taxon>
        <taxon>Actinomycetes</taxon>
        <taxon>Kitasatosporales</taxon>
        <taxon>Streptomycetaceae</taxon>
        <taxon>Streptomyces</taxon>
    </lineage>
</organism>
<evidence type="ECO:0000259" key="5">
    <source>
        <dbReference type="Pfam" id="PF13490"/>
    </source>
</evidence>
<keyword evidence="4" id="KW-0812">Transmembrane</keyword>
<gene>
    <name evidence="6" type="ORF">J116_017805</name>
</gene>
<keyword evidence="4" id="KW-1133">Transmembrane helix</keyword>
<protein>
    <submittedName>
        <fullName evidence="6">RNA polymerase subunit sigma</fullName>
    </submittedName>
</protein>
<keyword evidence="7" id="KW-1185">Reference proteome</keyword>
<name>A0A1D3E0T2_9ACTN</name>
<accession>A0A1D3E0T2</accession>
<dbReference type="AlphaFoldDB" id="A0A1D3E0T2"/>
<keyword evidence="2" id="KW-0804">Transcription</keyword>
<feature type="domain" description="Putative zinc-finger" evidence="5">
    <location>
        <begin position="2"/>
        <end position="32"/>
    </location>
</feature>
<sequence length="261" mass="27445">MHDAVGAYVLGVLDDADATAFEAHLARCGVCAARMDELAGMEPMLAMLADVPGLAEGPGLTDTPGSSGRPLSAQPPPPPPPAPATAQGPPLLNRLVDEVSVHRARRHRRARYLVAAVAVLVIGGPALAVSALSTDAPTTTRVTAEDVFTGLKEKATATDAATKVSATVAMEPKAWGTDTMLELRNVTGPLKCRLVAVSKTGEEQIVTSWSVPKWGYGIENSPDETARKPLYVHGGTAMPRTDIAHFDVRTFDGRQLVRVNA</sequence>
<dbReference type="EMBL" id="ASHX02000001">
    <property type="protein sequence ID" value="OEJ98168.1"/>
    <property type="molecule type" value="Genomic_DNA"/>
</dbReference>
<dbReference type="InterPro" id="IPR027383">
    <property type="entry name" value="Znf_put"/>
</dbReference>
<reference evidence="6 7" key="1">
    <citation type="journal article" date="2013" name="Genome Announc.">
        <title>Genome Sequence of Streptomyces violaceusniger Strain SPC6, a Halotolerant Streptomycete That Exhibits Rapid Growth and Development.</title>
        <authorList>
            <person name="Chen X."/>
            <person name="Zhang B."/>
            <person name="Zhang W."/>
            <person name="Wu X."/>
            <person name="Zhang M."/>
            <person name="Chen T."/>
            <person name="Liu G."/>
            <person name="Dyson P."/>
        </authorList>
    </citation>
    <scope>NUCLEOTIDE SEQUENCE [LARGE SCALE GENOMIC DNA]</scope>
    <source>
        <strain evidence="6 7">SPC6</strain>
    </source>
</reference>
<feature type="region of interest" description="Disordered" evidence="3">
    <location>
        <begin position="55"/>
        <end position="90"/>
    </location>
</feature>
<proteinExistence type="predicted"/>